<comment type="catalytic activity">
    <reaction evidence="4">
        <text>3'-dephospho-CoA + ATP = ADP + CoA + H(+)</text>
        <dbReference type="Rhea" id="RHEA:18245"/>
        <dbReference type="ChEBI" id="CHEBI:15378"/>
        <dbReference type="ChEBI" id="CHEBI:30616"/>
        <dbReference type="ChEBI" id="CHEBI:57287"/>
        <dbReference type="ChEBI" id="CHEBI:57328"/>
        <dbReference type="ChEBI" id="CHEBI:456216"/>
        <dbReference type="EC" id="2.7.1.24"/>
    </reaction>
</comment>
<comment type="similarity">
    <text evidence="4">Belongs to the CoaE family.</text>
</comment>
<dbReference type="HAMAP" id="MF_00376">
    <property type="entry name" value="Dephospho_CoA_kinase"/>
    <property type="match status" value="1"/>
</dbReference>
<comment type="pathway">
    <text evidence="4">Cofactor biosynthesis; coenzyme A biosynthesis; CoA from (R)-pantothenate: step 5/5.</text>
</comment>
<evidence type="ECO:0000256" key="2">
    <source>
        <dbReference type="ARBA" id="ARBA00022840"/>
    </source>
</evidence>
<keyword evidence="7" id="KW-1185">Reference proteome</keyword>
<dbReference type="EC" id="2.7.1.24" evidence="4 5"/>
<dbReference type="EMBL" id="JAHWDF010000004">
    <property type="protein sequence ID" value="MBW2961182.1"/>
    <property type="molecule type" value="Genomic_DNA"/>
</dbReference>
<keyword evidence="4 6" id="KW-0418">Kinase</keyword>
<evidence type="ECO:0000256" key="4">
    <source>
        <dbReference type="HAMAP-Rule" id="MF_00376"/>
    </source>
</evidence>
<accession>A0ABS6W004</accession>
<organism evidence="6 7">
    <name type="scientific">Mesonia aestuariivivens</name>
    <dbReference type="NCBI Taxonomy" id="2796128"/>
    <lineage>
        <taxon>Bacteria</taxon>
        <taxon>Pseudomonadati</taxon>
        <taxon>Bacteroidota</taxon>
        <taxon>Flavobacteriia</taxon>
        <taxon>Flavobacteriales</taxon>
        <taxon>Flavobacteriaceae</taxon>
        <taxon>Mesonia</taxon>
    </lineage>
</organism>
<keyword evidence="2 4" id="KW-0067">ATP-binding</keyword>
<dbReference type="Proteomes" id="UP000719267">
    <property type="component" value="Unassembled WGS sequence"/>
</dbReference>
<sequence length="197" mass="22575">MMIVGLTGGIGSGKTTVAKMFEALQVPIYVADERAKYLMENSETIHQELIQLFGKEVLDKKKLPNRKFIASKVFHDKKLLDQLNTIIHPRVAKDFNSWLLKQTSTYVIYEAAIIFEKNIQNRFDYVILVTAPKEQKIKRVLKRDNATEGEVKARMNNQLADIEKIKLANFVIDNTDLKVTKQHVLSLHHTLLSLVNT</sequence>
<comment type="caution">
    <text evidence="6">The sequence shown here is derived from an EMBL/GenBank/DDBJ whole genome shotgun (WGS) entry which is preliminary data.</text>
</comment>
<dbReference type="InterPro" id="IPR001977">
    <property type="entry name" value="Depp_CoAkinase"/>
</dbReference>
<dbReference type="PROSITE" id="PS51219">
    <property type="entry name" value="DPCK"/>
    <property type="match status" value="1"/>
</dbReference>
<dbReference type="GO" id="GO:0004140">
    <property type="term" value="F:dephospho-CoA kinase activity"/>
    <property type="evidence" value="ECO:0007669"/>
    <property type="project" value="UniProtKB-EC"/>
</dbReference>
<evidence type="ECO:0000256" key="3">
    <source>
        <dbReference type="ARBA" id="ARBA00022993"/>
    </source>
</evidence>
<protein>
    <recommendedName>
        <fullName evidence="4 5">Dephospho-CoA kinase</fullName>
        <ecNumber evidence="4 5">2.7.1.24</ecNumber>
    </recommendedName>
    <alternativeName>
        <fullName evidence="4">Dephosphocoenzyme A kinase</fullName>
    </alternativeName>
</protein>
<dbReference type="NCBIfam" id="TIGR00152">
    <property type="entry name" value="dephospho-CoA kinase"/>
    <property type="match status" value="1"/>
</dbReference>
<evidence type="ECO:0000256" key="1">
    <source>
        <dbReference type="ARBA" id="ARBA00022741"/>
    </source>
</evidence>
<reference evidence="6 7" key="1">
    <citation type="submission" date="2021-07" db="EMBL/GenBank/DDBJ databases">
        <title>Mesonia aestuariivivens sp. nov., isolated from a tidal flat.</title>
        <authorList>
            <person name="Kim Y.-O."/>
            <person name="Yoon J.-H."/>
        </authorList>
    </citation>
    <scope>NUCLEOTIDE SEQUENCE [LARGE SCALE GENOMIC DNA]</scope>
    <source>
        <strain evidence="6 7">JHPTF-M18</strain>
    </source>
</reference>
<keyword evidence="3 4" id="KW-0173">Coenzyme A biosynthesis</keyword>
<feature type="binding site" evidence="4">
    <location>
        <begin position="11"/>
        <end position="16"/>
    </location>
    <ligand>
        <name>ATP</name>
        <dbReference type="ChEBI" id="CHEBI:30616"/>
    </ligand>
</feature>
<evidence type="ECO:0000313" key="6">
    <source>
        <dbReference type="EMBL" id="MBW2961182.1"/>
    </source>
</evidence>
<comment type="function">
    <text evidence="4">Catalyzes the phosphorylation of the 3'-hydroxyl group of dephosphocoenzyme A to form coenzyme A.</text>
</comment>
<evidence type="ECO:0000256" key="5">
    <source>
        <dbReference type="NCBIfam" id="TIGR00152"/>
    </source>
</evidence>
<proteinExistence type="inferred from homology"/>
<dbReference type="RefSeq" id="WP_219039464.1">
    <property type="nucleotide sequence ID" value="NZ_JAHWDF010000004.1"/>
</dbReference>
<dbReference type="PANTHER" id="PTHR10695">
    <property type="entry name" value="DEPHOSPHO-COA KINASE-RELATED"/>
    <property type="match status" value="1"/>
</dbReference>
<evidence type="ECO:0000313" key="7">
    <source>
        <dbReference type="Proteomes" id="UP000719267"/>
    </source>
</evidence>
<name>A0ABS6W004_9FLAO</name>
<keyword evidence="1 4" id="KW-0547">Nucleotide-binding</keyword>
<keyword evidence="4 6" id="KW-0808">Transferase</keyword>
<dbReference type="CDD" id="cd02022">
    <property type="entry name" value="DPCK"/>
    <property type="match status" value="1"/>
</dbReference>
<keyword evidence="4" id="KW-0963">Cytoplasm</keyword>
<comment type="subcellular location">
    <subcellularLocation>
        <location evidence="4">Cytoplasm</location>
    </subcellularLocation>
</comment>
<dbReference type="PANTHER" id="PTHR10695:SF46">
    <property type="entry name" value="BIFUNCTIONAL COENZYME A SYNTHASE-RELATED"/>
    <property type="match status" value="1"/>
</dbReference>
<gene>
    <name evidence="4 6" type="primary">coaE</name>
    <name evidence="6" type="ORF">KW502_05155</name>
</gene>
<dbReference type="Pfam" id="PF01121">
    <property type="entry name" value="CoaE"/>
    <property type="match status" value="1"/>
</dbReference>